<feature type="transmembrane region" description="Helical" evidence="1">
    <location>
        <begin position="53"/>
        <end position="73"/>
    </location>
</feature>
<evidence type="ECO:0000313" key="2">
    <source>
        <dbReference type="EMBL" id="MBO1519506.1"/>
    </source>
</evidence>
<reference evidence="2 3" key="1">
    <citation type="submission" date="2021-03" db="EMBL/GenBank/DDBJ databases">
        <title>Oceanisphaera sp. nov., isolated from the intestine.</title>
        <authorList>
            <person name="Zhao L.-H."/>
            <person name="Shi L.-F."/>
        </authorList>
    </citation>
    <scope>NUCLEOTIDE SEQUENCE [LARGE SCALE GENOMIC DNA]</scope>
    <source>
        <strain evidence="2 3">DM8</strain>
    </source>
</reference>
<dbReference type="RefSeq" id="WP_208005380.1">
    <property type="nucleotide sequence ID" value="NZ_JAGDFX010000007.1"/>
</dbReference>
<gene>
    <name evidence="2" type="ORF">J3U76_07695</name>
</gene>
<keyword evidence="1" id="KW-1133">Transmembrane helix</keyword>
<organism evidence="2 3">
    <name type="scientific">Oceanisphaera pacifica</name>
    <dbReference type="NCBI Taxonomy" id="2818389"/>
    <lineage>
        <taxon>Bacteria</taxon>
        <taxon>Pseudomonadati</taxon>
        <taxon>Pseudomonadota</taxon>
        <taxon>Gammaproteobacteria</taxon>
        <taxon>Aeromonadales</taxon>
        <taxon>Aeromonadaceae</taxon>
        <taxon>Oceanisphaera</taxon>
    </lineage>
</organism>
<accession>A0ABS3NFZ5</accession>
<sequence>MTVQRMSLTSLLAQPLDFVLTPPAFRFYMTHGLALLASLGVVIWTIWDAQGGFELIHWVGVLFGGAVLLMSLWPASWNRQRFINLAFDEQHLYLVNGNNDEAVAVPRERVCAVNKDKLPGHDGAIIAFSIDLSLNEAELAQVQDTLDAKVEERFQLGDERYRFGFVANWQRRRQLLTAVSVLAPIVVEPEVIEEDWD</sequence>
<proteinExistence type="predicted"/>
<keyword evidence="3" id="KW-1185">Reference proteome</keyword>
<feature type="transmembrane region" description="Helical" evidence="1">
    <location>
        <begin position="27"/>
        <end position="47"/>
    </location>
</feature>
<dbReference type="Proteomes" id="UP000664882">
    <property type="component" value="Unassembled WGS sequence"/>
</dbReference>
<name>A0ABS3NFZ5_9GAMM</name>
<dbReference type="EMBL" id="JAGDFX010000007">
    <property type="protein sequence ID" value="MBO1519506.1"/>
    <property type="molecule type" value="Genomic_DNA"/>
</dbReference>
<keyword evidence="1" id="KW-0472">Membrane</keyword>
<comment type="caution">
    <text evidence="2">The sequence shown here is derived from an EMBL/GenBank/DDBJ whole genome shotgun (WGS) entry which is preliminary data.</text>
</comment>
<protein>
    <submittedName>
        <fullName evidence="2">Uncharacterized protein</fullName>
    </submittedName>
</protein>
<evidence type="ECO:0000256" key="1">
    <source>
        <dbReference type="SAM" id="Phobius"/>
    </source>
</evidence>
<evidence type="ECO:0000313" key="3">
    <source>
        <dbReference type="Proteomes" id="UP000664882"/>
    </source>
</evidence>
<keyword evidence="1" id="KW-0812">Transmembrane</keyword>